<reference evidence="1 2" key="1">
    <citation type="submission" date="2019-02" db="EMBL/GenBank/DDBJ databases">
        <title>Deep-cultivation of Planctomycetes and their phenomic and genomic characterization uncovers novel biology.</title>
        <authorList>
            <person name="Wiegand S."/>
            <person name="Jogler M."/>
            <person name="Boedeker C."/>
            <person name="Pinto D."/>
            <person name="Vollmers J."/>
            <person name="Rivas-Marin E."/>
            <person name="Kohn T."/>
            <person name="Peeters S.H."/>
            <person name="Heuer A."/>
            <person name="Rast P."/>
            <person name="Oberbeckmann S."/>
            <person name="Bunk B."/>
            <person name="Jeske O."/>
            <person name="Meyerdierks A."/>
            <person name="Storesund J.E."/>
            <person name="Kallscheuer N."/>
            <person name="Luecker S."/>
            <person name="Lage O.M."/>
            <person name="Pohl T."/>
            <person name="Merkel B.J."/>
            <person name="Hornburger P."/>
            <person name="Mueller R.-W."/>
            <person name="Bruemmer F."/>
            <person name="Labrenz M."/>
            <person name="Spormann A.M."/>
            <person name="Op Den Camp H."/>
            <person name="Overmann J."/>
            <person name="Amann R."/>
            <person name="Jetten M.S.M."/>
            <person name="Mascher T."/>
            <person name="Medema M.H."/>
            <person name="Devos D.P."/>
            <person name="Kaster A.-K."/>
            <person name="Ovreas L."/>
            <person name="Rohde M."/>
            <person name="Galperin M.Y."/>
            <person name="Jogler C."/>
        </authorList>
    </citation>
    <scope>NUCLEOTIDE SEQUENCE [LARGE SCALE GENOMIC DNA]</scope>
    <source>
        <strain evidence="1 2">Pla22</strain>
    </source>
</reference>
<proteinExistence type="predicted"/>
<dbReference type="Proteomes" id="UP000316598">
    <property type="component" value="Unassembled WGS sequence"/>
</dbReference>
<comment type="caution">
    <text evidence="1">The sequence shown here is derived from an EMBL/GenBank/DDBJ whole genome shotgun (WGS) entry which is preliminary data.</text>
</comment>
<gene>
    <name evidence="1" type="ORF">Pla22_26570</name>
</gene>
<evidence type="ECO:0000313" key="2">
    <source>
        <dbReference type="Proteomes" id="UP000316598"/>
    </source>
</evidence>
<dbReference type="EMBL" id="SJPI01000001">
    <property type="protein sequence ID" value="TWT55003.1"/>
    <property type="molecule type" value="Genomic_DNA"/>
</dbReference>
<organism evidence="1 2">
    <name type="scientific">Rubripirellula amarantea</name>
    <dbReference type="NCBI Taxonomy" id="2527999"/>
    <lineage>
        <taxon>Bacteria</taxon>
        <taxon>Pseudomonadati</taxon>
        <taxon>Planctomycetota</taxon>
        <taxon>Planctomycetia</taxon>
        <taxon>Pirellulales</taxon>
        <taxon>Pirellulaceae</taxon>
        <taxon>Rubripirellula</taxon>
    </lineage>
</organism>
<accession>A0A5C5WYC3</accession>
<dbReference type="AlphaFoldDB" id="A0A5C5WYC3"/>
<dbReference type="RefSeq" id="WP_146514953.1">
    <property type="nucleotide sequence ID" value="NZ_SJPI01000001.1"/>
</dbReference>
<protein>
    <submittedName>
        <fullName evidence="1">Uncharacterized protein</fullName>
    </submittedName>
</protein>
<evidence type="ECO:0000313" key="1">
    <source>
        <dbReference type="EMBL" id="TWT55003.1"/>
    </source>
</evidence>
<sequence length="134" mass="15086">MAVLARPVQKTSHNLTSWLRVRRGYPCDLMLEISDSESGTTVDWSGHCPRFRVYSQLVDKHVVVEVTDPERCQFTADGLWRLKLTAEETAAMPCGGMHFTLEHGDSYGQYELGIRGGISCMDRELRVDKAHSVS</sequence>
<dbReference type="OrthoDB" id="271753at2"/>
<name>A0A5C5WYC3_9BACT</name>
<keyword evidence="2" id="KW-1185">Reference proteome</keyword>